<dbReference type="Gene3D" id="1.10.3210.10">
    <property type="entry name" value="Hypothetical protein af1432"/>
    <property type="match status" value="1"/>
</dbReference>
<dbReference type="AlphaFoldDB" id="A0A268FCQ2"/>
<dbReference type="CDD" id="cd00077">
    <property type="entry name" value="HDc"/>
    <property type="match status" value="1"/>
</dbReference>
<dbReference type="SMART" id="SM00471">
    <property type="entry name" value="HDc"/>
    <property type="match status" value="1"/>
</dbReference>
<dbReference type="InterPro" id="IPR003607">
    <property type="entry name" value="HD/PDEase_dom"/>
</dbReference>
<dbReference type="InterPro" id="IPR037522">
    <property type="entry name" value="HD_GYP_dom"/>
</dbReference>
<dbReference type="Proteomes" id="UP000216961">
    <property type="component" value="Unassembled WGS sequence"/>
</dbReference>
<organism evidence="1 2">
    <name type="scientific">Niallia circulans</name>
    <name type="common">Bacillus circulans</name>
    <dbReference type="NCBI Taxonomy" id="1397"/>
    <lineage>
        <taxon>Bacteria</taxon>
        <taxon>Bacillati</taxon>
        <taxon>Bacillota</taxon>
        <taxon>Bacilli</taxon>
        <taxon>Bacillales</taxon>
        <taxon>Bacillaceae</taxon>
        <taxon>Niallia</taxon>
    </lineage>
</organism>
<dbReference type="EMBL" id="NPBQ01000070">
    <property type="protein sequence ID" value="PAD83152.1"/>
    <property type="molecule type" value="Genomic_DNA"/>
</dbReference>
<evidence type="ECO:0000313" key="1">
    <source>
        <dbReference type="EMBL" id="PAD83152.1"/>
    </source>
</evidence>
<dbReference type="PANTHER" id="PTHR43155:SF2">
    <property type="entry name" value="CYCLIC DI-GMP PHOSPHODIESTERASE PA4108"/>
    <property type="match status" value="1"/>
</dbReference>
<dbReference type="RefSeq" id="WP_095330348.1">
    <property type="nucleotide sequence ID" value="NZ_CP026031.1"/>
</dbReference>
<protein>
    <submittedName>
        <fullName evidence="1">Uncharacterized protein</fullName>
    </submittedName>
</protein>
<dbReference type="SUPFAM" id="SSF109604">
    <property type="entry name" value="HD-domain/PDEase-like"/>
    <property type="match status" value="1"/>
</dbReference>
<dbReference type="PANTHER" id="PTHR43155">
    <property type="entry name" value="CYCLIC DI-GMP PHOSPHODIESTERASE PA4108-RELATED"/>
    <property type="match status" value="1"/>
</dbReference>
<accession>A0A268FCQ2</accession>
<sequence>MGKGTMDIVGYRIKKDVYSNSIEGLLLLKKDSILTKKHVELLTKHQVNPFDVIEPTDETATSSDNKEFTNLLDEVKETFHRIMEQDNSTVEKLLTGFKDIIDSSLQELAILEILHKEVSPNDYIYQHSINVGILSAIIGKILGLPKKQCHLLSQMGLFHDIGMLKLDSSILKASARLTQTEYKEMQKHTIYGKSILFQVPQLDILISRTALLHHEKINGRGYPSQRTEKDIPFLIQIVSVADKFNSMCTANTYKDKKTYIEAIDELMSESYGNALNPAIVIPFTNFIMRKQLFKKVMLSNNETAEIIFIHQNEPHLPLIRLKDSYIDLRRTSSLKITGLAN</sequence>
<dbReference type="PROSITE" id="PS51832">
    <property type="entry name" value="HD_GYP"/>
    <property type="match status" value="1"/>
</dbReference>
<reference evidence="1 2" key="1">
    <citation type="submission" date="2017-07" db="EMBL/GenBank/DDBJ databases">
        <title>Isolation and whole genome analysis of endospore-forming bacteria from heroin.</title>
        <authorList>
            <person name="Kalinowski J."/>
            <person name="Ahrens B."/>
            <person name="Al-Dilaimi A."/>
            <person name="Winkler A."/>
            <person name="Wibberg D."/>
            <person name="Schleenbecker U."/>
            <person name="Ruckert C."/>
            <person name="Wolfel R."/>
            <person name="Grass G."/>
        </authorList>
    </citation>
    <scope>NUCLEOTIDE SEQUENCE [LARGE SCALE GENOMIC DNA]</scope>
    <source>
        <strain evidence="1 2">7521-2</strain>
    </source>
</reference>
<comment type="caution">
    <text evidence="1">The sequence shown here is derived from an EMBL/GenBank/DDBJ whole genome shotgun (WGS) entry which is preliminary data.</text>
</comment>
<name>A0A268FCQ2_NIACI</name>
<dbReference type="KEGG" id="bcir:C2I06_13520"/>
<proteinExistence type="predicted"/>
<dbReference type="Pfam" id="PF13487">
    <property type="entry name" value="HD_5"/>
    <property type="match status" value="1"/>
</dbReference>
<gene>
    <name evidence="1" type="ORF">CHH57_11445</name>
</gene>
<evidence type="ECO:0000313" key="2">
    <source>
        <dbReference type="Proteomes" id="UP000216961"/>
    </source>
</evidence>